<dbReference type="InterPro" id="IPR046312">
    <property type="entry name" value="DUF6454"/>
</dbReference>
<keyword evidence="3" id="KW-1185">Reference proteome</keyword>
<dbReference type="Pfam" id="PF20055">
    <property type="entry name" value="DUF6454"/>
    <property type="match status" value="1"/>
</dbReference>
<reference evidence="2" key="1">
    <citation type="submission" date="2022-10" db="EMBL/GenBank/DDBJ databases">
        <title>Culturing micro-colonial fungi from biological soil crusts in the Mojave desert and describing Neophaeococcomyces mojavensis, and introducing the new genera and species Taxawa tesnikishii.</title>
        <authorList>
            <person name="Kurbessoian T."/>
            <person name="Stajich J.E."/>
        </authorList>
    </citation>
    <scope>NUCLEOTIDE SEQUENCE</scope>
    <source>
        <strain evidence="2">TK_35</strain>
    </source>
</reference>
<evidence type="ECO:0000313" key="2">
    <source>
        <dbReference type="EMBL" id="KAJ9637484.1"/>
    </source>
</evidence>
<sequence length="375" mass="40823">MVEEEEDEEDGNVGKNPANGGGTWRTIAGVLSASSLLFTTGLAAPTTTTNITVHQPNVAFFPTPLPAPGAASHFEAIIEQFNRLGRTTVWNLVKKVKFEGDTGEPEGMVNIGEERYILGGGQWTNKTVSYGKNVVINGTDRTPGSGYAHLTVYDGQGKLIADATLTKPDALEYHIGGIEYDGQKVWATIAQYRPNTTATIVSVDPETLADQPVFHYADHLGGIVHDTQAQKLSTLNWGARNASVWDLNGPPACPYPEFSQPKSVARNPSYFVDYQDCKFLGYSSVYAGRPTMMCSGVATYSNNVTVGAVAIVDTETMVPYSEVPLTMMSDLGTPITQNPFDVALVDGKMRLYFLPDQRNSTLYVYEAEENSPYEY</sequence>
<proteinExistence type="predicted"/>
<organism evidence="2 3">
    <name type="scientific">Knufia peltigerae</name>
    <dbReference type="NCBI Taxonomy" id="1002370"/>
    <lineage>
        <taxon>Eukaryota</taxon>
        <taxon>Fungi</taxon>
        <taxon>Dikarya</taxon>
        <taxon>Ascomycota</taxon>
        <taxon>Pezizomycotina</taxon>
        <taxon>Eurotiomycetes</taxon>
        <taxon>Chaetothyriomycetidae</taxon>
        <taxon>Chaetothyriales</taxon>
        <taxon>Trichomeriaceae</taxon>
        <taxon>Knufia</taxon>
    </lineage>
</organism>
<dbReference type="Proteomes" id="UP001172681">
    <property type="component" value="Unassembled WGS sequence"/>
</dbReference>
<feature type="region of interest" description="Disordered" evidence="1">
    <location>
        <begin position="1"/>
        <end position="21"/>
    </location>
</feature>
<name>A0AA38Y6P8_9EURO</name>
<dbReference type="EMBL" id="JAPDRN010000025">
    <property type="protein sequence ID" value="KAJ9637484.1"/>
    <property type="molecule type" value="Genomic_DNA"/>
</dbReference>
<feature type="compositionally biased region" description="Acidic residues" evidence="1">
    <location>
        <begin position="1"/>
        <end position="11"/>
    </location>
</feature>
<gene>
    <name evidence="2" type="ORF">H2204_004908</name>
</gene>
<evidence type="ECO:0000256" key="1">
    <source>
        <dbReference type="SAM" id="MobiDB-lite"/>
    </source>
</evidence>
<comment type="caution">
    <text evidence="2">The sequence shown here is derived from an EMBL/GenBank/DDBJ whole genome shotgun (WGS) entry which is preliminary data.</text>
</comment>
<dbReference type="AlphaFoldDB" id="A0AA38Y6P8"/>
<accession>A0AA38Y6P8</accession>
<protein>
    <submittedName>
        <fullName evidence="2">Uncharacterized protein</fullName>
    </submittedName>
</protein>
<evidence type="ECO:0000313" key="3">
    <source>
        <dbReference type="Proteomes" id="UP001172681"/>
    </source>
</evidence>